<accession>A0A6N3G581</accession>
<proteinExistence type="predicted"/>
<sequence>MKKSMMIALSGLFVVVTIMLCTNTNKVYEKKKYFSSPNEIIEIINHKQLGALNKDGVFVTTSDFKECLSKRKRVTDSNFNYYKIDGEILPENNTKESKEFILDDYRRRVSMLEGYTVPEKLEVLTLTGIGYSTSDLYIQNKEVECSNPENIDINIVFIDEGEGWVIDYFWISTNGGEDVLYNQ</sequence>
<protein>
    <submittedName>
        <fullName evidence="1">Uncharacterized protein</fullName>
    </submittedName>
</protein>
<dbReference type="RefSeq" id="WP_156562515.1">
    <property type="nucleotide sequence ID" value="NZ_CACRTV010000075.1"/>
</dbReference>
<evidence type="ECO:0000313" key="1">
    <source>
        <dbReference type="EMBL" id="VYU59345.1"/>
    </source>
</evidence>
<dbReference type="AlphaFoldDB" id="A0A6N3G581"/>
<gene>
    <name evidence="1" type="ORF">CPLFYP93_02878</name>
</gene>
<dbReference type="EMBL" id="CACRTV010000075">
    <property type="protein sequence ID" value="VYU59345.1"/>
    <property type="molecule type" value="Genomic_DNA"/>
</dbReference>
<organism evidence="1">
    <name type="scientific">Clostridium paraputrificum</name>
    <dbReference type="NCBI Taxonomy" id="29363"/>
    <lineage>
        <taxon>Bacteria</taxon>
        <taxon>Bacillati</taxon>
        <taxon>Bacillota</taxon>
        <taxon>Clostridia</taxon>
        <taxon>Eubacteriales</taxon>
        <taxon>Clostridiaceae</taxon>
        <taxon>Clostridium</taxon>
    </lineage>
</organism>
<reference evidence="1" key="1">
    <citation type="submission" date="2019-11" db="EMBL/GenBank/DDBJ databases">
        <authorList>
            <person name="Feng L."/>
        </authorList>
    </citation>
    <scope>NUCLEOTIDE SEQUENCE</scope>
    <source>
        <strain evidence="1">CParaputrificumLFYP93</strain>
    </source>
</reference>
<name>A0A6N3G581_9CLOT</name>